<dbReference type="OrthoDB" id="6436213at2759"/>
<dbReference type="PROSITE" id="PS00233">
    <property type="entry name" value="CHIT_BIND_RR_1"/>
    <property type="match status" value="1"/>
</dbReference>
<protein>
    <submittedName>
        <fullName evidence="5">Endocuticle structural protein SgAbd-6-like</fullName>
    </submittedName>
</protein>
<dbReference type="PRINTS" id="PR00947">
    <property type="entry name" value="CUTICLE"/>
</dbReference>
<name>A0A6J2UF61_DROLE</name>
<keyword evidence="1 2" id="KW-0193">Cuticle</keyword>
<reference evidence="5" key="1">
    <citation type="submission" date="2025-08" db="UniProtKB">
        <authorList>
            <consortium name="RefSeq"/>
        </authorList>
    </citation>
    <scope>IDENTIFICATION</scope>
    <source>
        <strain evidence="5">11010-0011.00</strain>
        <tissue evidence="5">Whole body</tissue>
    </source>
</reference>
<dbReference type="GO" id="GO:0062129">
    <property type="term" value="C:chitin-based extracellular matrix"/>
    <property type="evidence" value="ECO:0007669"/>
    <property type="project" value="TreeGrafter"/>
</dbReference>
<accession>A0A6J2UF61</accession>
<evidence type="ECO:0000256" key="3">
    <source>
        <dbReference type="SAM" id="MobiDB-lite"/>
    </source>
</evidence>
<feature type="region of interest" description="Disordered" evidence="3">
    <location>
        <begin position="92"/>
        <end position="115"/>
    </location>
</feature>
<dbReference type="InterPro" id="IPR031311">
    <property type="entry name" value="CHIT_BIND_RR_consensus"/>
</dbReference>
<dbReference type="PANTHER" id="PTHR10380:SF233">
    <property type="entry name" value="CUTICULAR PROTEIN 47EB-RELATED"/>
    <property type="match status" value="1"/>
</dbReference>
<organism evidence="4 5">
    <name type="scientific">Drosophila lebanonensis</name>
    <name type="common">Fruit fly</name>
    <name type="synonym">Scaptodrosophila lebanonensis</name>
    <dbReference type="NCBI Taxonomy" id="7225"/>
    <lineage>
        <taxon>Eukaryota</taxon>
        <taxon>Metazoa</taxon>
        <taxon>Ecdysozoa</taxon>
        <taxon>Arthropoda</taxon>
        <taxon>Hexapoda</taxon>
        <taxon>Insecta</taxon>
        <taxon>Pterygota</taxon>
        <taxon>Neoptera</taxon>
        <taxon>Endopterygota</taxon>
        <taxon>Diptera</taxon>
        <taxon>Brachycera</taxon>
        <taxon>Muscomorpha</taxon>
        <taxon>Ephydroidea</taxon>
        <taxon>Drosophilidae</taxon>
        <taxon>Scaptodrosophila</taxon>
    </lineage>
</organism>
<dbReference type="RefSeq" id="XP_030387101.1">
    <property type="nucleotide sequence ID" value="XM_030531241.1"/>
</dbReference>
<dbReference type="Pfam" id="PF00379">
    <property type="entry name" value="Chitin_bind_4"/>
    <property type="match status" value="1"/>
</dbReference>
<sequence length="115" mass="12650">MAQPPRQPIGEERPDQEQFVPIVKSVGEQKSDGSYFFAYEGADGSFREEVGIIKNAGTENEELEISGTYHYYDANGDKVEVSYVADKNGFVPQGTSIPKEISEAARSPVQNTTTK</sequence>
<dbReference type="GO" id="GO:0008010">
    <property type="term" value="F:structural constituent of chitin-based larval cuticle"/>
    <property type="evidence" value="ECO:0007669"/>
    <property type="project" value="TreeGrafter"/>
</dbReference>
<proteinExistence type="predicted"/>
<evidence type="ECO:0000313" key="4">
    <source>
        <dbReference type="Proteomes" id="UP000504634"/>
    </source>
</evidence>
<dbReference type="AlphaFoldDB" id="A0A6J2UF61"/>
<dbReference type="InterPro" id="IPR050468">
    <property type="entry name" value="Cuticle_Struct_Prot"/>
</dbReference>
<gene>
    <name evidence="5" type="primary">LOC115633763</name>
</gene>
<dbReference type="InterPro" id="IPR000618">
    <property type="entry name" value="Insect_cuticle"/>
</dbReference>
<dbReference type="GeneID" id="115633763"/>
<evidence type="ECO:0000256" key="2">
    <source>
        <dbReference type="PROSITE-ProRule" id="PRU00497"/>
    </source>
</evidence>
<dbReference type="Proteomes" id="UP000504634">
    <property type="component" value="Unplaced"/>
</dbReference>
<dbReference type="PANTHER" id="PTHR10380">
    <property type="entry name" value="CUTICLE PROTEIN"/>
    <property type="match status" value="1"/>
</dbReference>
<evidence type="ECO:0000256" key="1">
    <source>
        <dbReference type="ARBA" id="ARBA00022460"/>
    </source>
</evidence>
<keyword evidence="4" id="KW-1185">Reference proteome</keyword>
<dbReference type="PROSITE" id="PS51155">
    <property type="entry name" value="CHIT_BIND_RR_2"/>
    <property type="match status" value="1"/>
</dbReference>
<evidence type="ECO:0000313" key="5">
    <source>
        <dbReference type="RefSeq" id="XP_030387101.1"/>
    </source>
</evidence>